<keyword evidence="3" id="KW-1185">Reference proteome</keyword>
<evidence type="ECO:0000313" key="3">
    <source>
        <dbReference type="Proteomes" id="UP000054869"/>
    </source>
</evidence>
<dbReference type="eggNOG" id="ENOG5032G0E">
    <property type="taxonomic scope" value="Bacteria"/>
</dbReference>
<feature type="signal peptide" evidence="1">
    <location>
        <begin position="1"/>
        <end position="23"/>
    </location>
</feature>
<organism evidence="2 3">
    <name type="scientific">Legionella lansingensis</name>
    <dbReference type="NCBI Taxonomy" id="45067"/>
    <lineage>
        <taxon>Bacteria</taxon>
        <taxon>Pseudomonadati</taxon>
        <taxon>Pseudomonadota</taxon>
        <taxon>Gammaproteobacteria</taxon>
        <taxon>Legionellales</taxon>
        <taxon>Legionellaceae</taxon>
        <taxon>Legionella</taxon>
    </lineage>
</organism>
<dbReference type="Proteomes" id="UP000054869">
    <property type="component" value="Unassembled WGS sequence"/>
</dbReference>
<dbReference type="InterPro" id="IPR021055">
    <property type="entry name" value="T4BSS_IcmL/DotI"/>
</dbReference>
<dbReference type="STRING" id="45067.Llan_2198"/>
<dbReference type="RefSeq" id="WP_028373342.1">
    <property type="nucleotide sequence ID" value="NZ_CAAAJD010000012.1"/>
</dbReference>
<comment type="caution">
    <text evidence="2">The sequence shown here is derived from an EMBL/GenBank/DDBJ whole genome shotgun (WGS) entry which is preliminary data.</text>
</comment>
<dbReference type="AlphaFoldDB" id="A0A0W0VG74"/>
<gene>
    <name evidence="2" type="ORF">Llan_2198</name>
</gene>
<dbReference type="PATRIC" id="fig|45067.4.peg.2307"/>
<proteinExistence type="predicted"/>
<name>A0A0W0VG74_9GAMM</name>
<feature type="chain" id="PRO_5006914776" evidence="1">
    <location>
        <begin position="24"/>
        <end position="145"/>
    </location>
</feature>
<evidence type="ECO:0000313" key="2">
    <source>
        <dbReference type="EMBL" id="KTD19127.1"/>
    </source>
</evidence>
<accession>A0A0W0VG74</accession>
<dbReference type="OrthoDB" id="5638127at2"/>
<keyword evidence="1" id="KW-0732">Signal</keyword>
<evidence type="ECO:0000256" key="1">
    <source>
        <dbReference type="SAM" id="SignalP"/>
    </source>
</evidence>
<reference evidence="2 3" key="1">
    <citation type="submission" date="2015-11" db="EMBL/GenBank/DDBJ databases">
        <title>Genomic analysis of 38 Legionella species identifies large and diverse effector repertoires.</title>
        <authorList>
            <person name="Burstein D."/>
            <person name="Amaro F."/>
            <person name="Zusman T."/>
            <person name="Lifshitz Z."/>
            <person name="Cohen O."/>
            <person name="Gilbert J.A."/>
            <person name="Pupko T."/>
            <person name="Shuman H.A."/>
            <person name="Segal G."/>
        </authorList>
    </citation>
    <scope>NUCLEOTIDE SEQUENCE [LARGE SCALE GENOMIC DNA]</scope>
    <source>
        <strain evidence="2 3">ATCC 49751</strain>
    </source>
</reference>
<sequence length="145" mass="16409">MNFQFLMPLILSLTLFLPSISRADDAAVTAWAEQVLYSTLTFNYAVPTSEVNTIRANYSPNAWDGLQTFFSQQIQMLKDQKIIPEPQSLGPAVIVEKGIIYGTNYWRVNKDYYFPAINRGASFSLFIVQSTNPPYIIQSLSVDLK</sequence>
<protein>
    <submittedName>
        <fullName evidence="2">Macrophage killing protein with similarity to conjugation protein</fullName>
    </submittedName>
</protein>
<dbReference type="Pfam" id="PF11393">
    <property type="entry name" value="T4BSS_DotI_IcmL"/>
    <property type="match status" value="1"/>
</dbReference>
<dbReference type="EMBL" id="LNYI01000055">
    <property type="protein sequence ID" value="KTD19127.1"/>
    <property type="molecule type" value="Genomic_DNA"/>
</dbReference>